<protein>
    <submittedName>
        <fullName evidence="2">Uncharacterized protein</fullName>
    </submittedName>
</protein>
<keyword evidence="3" id="KW-1185">Reference proteome</keyword>
<evidence type="ECO:0000313" key="1">
    <source>
        <dbReference type="EMBL" id="CAK9029803.1"/>
    </source>
</evidence>
<dbReference type="EMBL" id="CAXAMN010009788">
    <property type="protein sequence ID" value="CAK9029803.1"/>
    <property type="molecule type" value="Genomic_DNA"/>
</dbReference>
<dbReference type="Proteomes" id="UP001642484">
    <property type="component" value="Unassembled WGS sequence"/>
</dbReference>
<dbReference type="PANTHER" id="PTHR10602:SF0">
    <property type="entry name" value="EUKARYOTIC TRANSLATION INITIATION FACTOR 2 SUBUNIT 1"/>
    <property type="match status" value="1"/>
</dbReference>
<comment type="caution">
    <text evidence="2">The sequence shown here is derived from an EMBL/GenBank/DDBJ whole genome shotgun (WGS) entry which is preliminary data.</text>
</comment>
<evidence type="ECO:0000313" key="3">
    <source>
        <dbReference type="Proteomes" id="UP001642484"/>
    </source>
</evidence>
<dbReference type="PANTHER" id="PTHR10602">
    <property type="entry name" value="EUKARYOTIC TRANSLATION INITIATION FACTOR 2 SUBUNIT 1"/>
    <property type="match status" value="1"/>
</dbReference>
<gene>
    <name evidence="1" type="ORF">CCMP2556_LOCUS17635</name>
    <name evidence="2" type="ORF">CCMP2556_LOCUS17636</name>
</gene>
<organism evidence="2 3">
    <name type="scientific">Durusdinium trenchii</name>
    <dbReference type="NCBI Taxonomy" id="1381693"/>
    <lineage>
        <taxon>Eukaryota</taxon>
        <taxon>Sar</taxon>
        <taxon>Alveolata</taxon>
        <taxon>Dinophyceae</taxon>
        <taxon>Suessiales</taxon>
        <taxon>Symbiodiniaceae</taxon>
        <taxon>Durusdinium</taxon>
    </lineage>
</organism>
<dbReference type="InterPro" id="IPR024055">
    <property type="entry name" value="TIF2_asu_C"/>
</dbReference>
<proteinExistence type="predicted"/>
<name>A0ABP0KSF8_9DINO</name>
<dbReference type="GO" id="GO:0003743">
    <property type="term" value="F:translation initiation factor activity"/>
    <property type="evidence" value="ECO:0007669"/>
    <property type="project" value="UniProtKB-KW"/>
</dbReference>
<feature type="non-terminal residue" evidence="2">
    <location>
        <position position="1"/>
    </location>
</feature>
<dbReference type="EMBL" id="CAXAMN010009789">
    <property type="protein sequence ID" value="CAK9029805.1"/>
    <property type="molecule type" value="Genomic_DNA"/>
</dbReference>
<dbReference type="SUPFAM" id="SSF110993">
    <property type="entry name" value="eIF-2-alpha, C-terminal domain"/>
    <property type="match status" value="1"/>
</dbReference>
<dbReference type="Gene3D" id="3.30.70.1130">
    <property type="entry name" value="EIF_2_alpha"/>
    <property type="match status" value="1"/>
</dbReference>
<dbReference type="InterPro" id="IPR011488">
    <property type="entry name" value="TIF_2_asu"/>
</dbReference>
<sequence>AALQEGFKASKEECEVKINLVAHPLFVLTCVCRDKQTGLATLDDAIERIKVSIESRKGEFELRSKPEVMGSEEKHEESSEGEESEDEEGSEQEAMPDLDQAQLDELMKKKVDEDD</sequence>
<reference evidence="2 3" key="1">
    <citation type="submission" date="2024-02" db="EMBL/GenBank/DDBJ databases">
        <authorList>
            <person name="Chen Y."/>
            <person name="Shah S."/>
            <person name="Dougan E. K."/>
            <person name="Thang M."/>
            <person name="Chan C."/>
        </authorList>
    </citation>
    <scope>NUCLEOTIDE SEQUENCE [LARGE SCALE GENOMIC DNA]</scope>
</reference>
<evidence type="ECO:0000313" key="2">
    <source>
        <dbReference type="EMBL" id="CAK9029805.1"/>
    </source>
</evidence>
<accession>A0ABP0KSF8</accession>